<keyword evidence="1" id="KW-0732">Signal</keyword>
<evidence type="ECO:0000313" key="2">
    <source>
        <dbReference type="EMBL" id="AWB48543.1"/>
    </source>
</evidence>
<gene>
    <name evidence="2" type="ORF">HYN69_08485</name>
</gene>
<dbReference type="Proteomes" id="UP000244496">
    <property type="component" value="Chromosome"/>
</dbReference>
<name>A0A2S0UL69_9RHOB</name>
<feature type="chain" id="PRO_5015690520" description="Outer membrane protein OmpU" evidence="1">
    <location>
        <begin position="23"/>
        <end position="299"/>
    </location>
</feature>
<keyword evidence="3" id="KW-1185">Reference proteome</keyword>
<evidence type="ECO:0000313" key="3">
    <source>
        <dbReference type="Proteomes" id="UP000244496"/>
    </source>
</evidence>
<dbReference type="KEGG" id="geh:HYN69_08485"/>
<organism evidence="2 3">
    <name type="scientific">Paragemmobacter aquarius</name>
    <dbReference type="NCBI Taxonomy" id="2169400"/>
    <lineage>
        <taxon>Bacteria</taxon>
        <taxon>Pseudomonadati</taxon>
        <taxon>Pseudomonadota</taxon>
        <taxon>Alphaproteobacteria</taxon>
        <taxon>Rhodobacterales</taxon>
        <taxon>Paracoccaceae</taxon>
        <taxon>Paragemmobacter</taxon>
    </lineage>
</organism>
<protein>
    <recommendedName>
        <fullName evidence="4">Outer membrane protein OmpU</fullName>
    </recommendedName>
</protein>
<dbReference type="EMBL" id="CP028918">
    <property type="protein sequence ID" value="AWB48543.1"/>
    <property type="molecule type" value="Genomic_DNA"/>
</dbReference>
<dbReference type="AlphaFoldDB" id="A0A2S0UL69"/>
<reference evidence="2 3" key="1">
    <citation type="submission" date="2018-04" db="EMBL/GenBank/DDBJ databases">
        <title>Genome sequencing of Gemmobacter.</title>
        <authorList>
            <person name="Yi H."/>
            <person name="Baek M.-G."/>
        </authorList>
    </citation>
    <scope>NUCLEOTIDE SEQUENCE [LARGE SCALE GENOMIC DNA]</scope>
    <source>
        <strain evidence="2 3">HYN0069</strain>
    </source>
</reference>
<dbReference type="OrthoDB" id="7687325at2"/>
<accession>A0A2S0UL69</accession>
<sequence>MNRHSRALAALLVTICPLSAHAQGLETSGQVELEFLRGNDASTTLLSGDVMLRYRSGSFGGELGTDADFALDGGGEFKSIYAAALFATPFGEFAVGAPESAADMLIDVPSFAGMKGIDAGGLLPGQPVTLGTPSVVGAIAKGENRQSYGLRYSGSSGDIRYGASIHRFDGSDTTILQGAAEYTFGQTQVEGMIENASLEGGFSGLIGVAHDQGQYSVSAYLSRQTITADGTTFQLNGAYRISDSLTVGGSFARKDFGTEQYFYGVTAGWGFGNGAYLSGGIADGDDTGLLMDASVGYKF</sequence>
<evidence type="ECO:0008006" key="4">
    <source>
        <dbReference type="Google" id="ProtNLM"/>
    </source>
</evidence>
<dbReference type="Gene3D" id="2.40.160.10">
    <property type="entry name" value="Porin"/>
    <property type="match status" value="1"/>
</dbReference>
<dbReference type="InterPro" id="IPR023614">
    <property type="entry name" value="Porin_dom_sf"/>
</dbReference>
<dbReference type="RefSeq" id="WP_108435362.1">
    <property type="nucleotide sequence ID" value="NZ_CP028918.1"/>
</dbReference>
<dbReference type="SUPFAM" id="SSF56935">
    <property type="entry name" value="Porins"/>
    <property type="match status" value="1"/>
</dbReference>
<evidence type="ECO:0000256" key="1">
    <source>
        <dbReference type="SAM" id="SignalP"/>
    </source>
</evidence>
<feature type="signal peptide" evidence="1">
    <location>
        <begin position="1"/>
        <end position="22"/>
    </location>
</feature>
<proteinExistence type="predicted"/>